<name>A0A2W5MRC6_9BACT</name>
<accession>A0A2W5MRC6</accession>
<dbReference type="PANTHER" id="PTHR42786:SF7">
    <property type="entry name" value="TRNA_RRNA METHYLTRANSFERASE SPOU TYPE DOMAIN-CONTAINING PROTEIN"/>
    <property type="match status" value="1"/>
</dbReference>
<dbReference type="GO" id="GO:0008173">
    <property type="term" value="F:RNA methyltransferase activity"/>
    <property type="evidence" value="ECO:0007669"/>
    <property type="project" value="InterPro"/>
</dbReference>
<evidence type="ECO:0000313" key="7">
    <source>
        <dbReference type="Proteomes" id="UP000249417"/>
    </source>
</evidence>
<evidence type="ECO:0000259" key="5">
    <source>
        <dbReference type="Pfam" id="PF00588"/>
    </source>
</evidence>
<dbReference type="Proteomes" id="UP000249417">
    <property type="component" value="Unassembled WGS sequence"/>
</dbReference>
<dbReference type="AlphaFoldDB" id="A0A2W5MRC6"/>
<organism evidence="6 7">
    <name type="scientific">Micavibrio aeruginosavorus</name>
    <dbReference type="NCBI Taxonomy" id="349221"/>
    <lineage>
        <taxon>Bacteria</taxon>
        <taxon>Pseudomonadati</taxon>
        <taxon>Bdellovibrionota</taxon>
        <taxon>Bdellovibrionia</taxon>
        <taxon>Bdellovibrionales</taxon>
        <taxon>Pseudobdellovibrionaceae</taxon>
        <taxon>Micavibrio</taxon>
    </lineage>
</organism>
<comment type="caution">
    <text evidence="6">The sequence shown here is derived from an EMBL/GenBank/DDBJ whole genome shotgun (WGS) entry which is preliminary data.</text>
</comment>
<dbReference type="InterPro" id="IPR029028">
    <property type="entry name" value="Alpha/beta_knot_MTases"/>
</dbReference>
<dbReference type="Gene3D" id="1.10.8.590">
    <property type="match status" value="1"/>
</dbReference>
<dbReference type="Pfam" id="PF00588">
    <property type="entry name" value="SpoU_methylase"/>
    <property type="match status" value="1"/>
</dbReference>
<dbReference type="GO" id="GO:0005829">
    <property type="term" value="C:cytosol"/>
    <property type="evidence" value="ECO:0007669"/>
    <property type="project" value="TreeGrafter"/>
</dbReference>
<dbReference type="InterPro" id="IPR004384">
    <property type="entry name" value="RNA_MeTrfase_TrmJ/LasT"/>
</dbReference>
<dbReference type="PANTHER" id="PTHR42786">
    <property type="entry name" value="TRNA/RRNA METHYLTRANSFERASE"/>
    <property type="match status" value="1"/>
</dbReference>
<dbReference type="EMBL" id="QFQB01000133">
    <property type="protein sequence ID" value="PZQ43746.1"/>
    <property type="molecule type" value="Genomic_DNA"/>
</dbReference>
<evidence type="ECO:0000256" key="3">
    <source>
        <dbReference type="ARBA" id="ARBA00022679"/>
    </source>
</evidence>
<comment type="similarity">
    <text evidence="1">Belongs to the class IV-like SAM-binding methyltransferase superfamily. RNA methyltransferase TrmH family.</text>
</comment>
<evidence type="ECO:0000256" key="4">
    <source>
        <dbReference type="ARBA" id="ARBA00022691"/>
    </source>
</evidence>
<dbReference type="Gene3D" id="3.40.1280.10">
    <property type="match status" value="1"/>
</dbReference>
<reference evidence="6 7" key="1">
    <citation type="submission" date="2017-08" db="EMBL/GenBank/DDBJ databases">
        <title>Infants hospitalized years apart are colonized by the same room-sourced microbial strains.</title>
        <authorList>
            <person name="Brooks B."/>
            <person name="Olm M.R."/>
            <person name="Firek B.A."/>
            <person name="Baker R."/>
            <person name="Thomas B.C."/>
            <person name="Morowitz M.J."/>
            <person name="Banfield J.F."/>
        </authorList>
    </citation>
    <scope>NUCLEOTIDE SEQUENCE [LARGE SCALE GENOMIC DNA]</scope>
    <source>
        <strain evidence="6">S2_005_002_R2_29</strain>
    </source>
</reference>
<evidence type="ECO:0000256" key="1">
    <source>
        <dbReference type="ARBA" id="ARBA00007228"/>
    </source>
</evidence>
<gene>
    <name evidence="6" type="ORF">DI551_11545</name>
</gene>
<dbReference type="GO" id="GO:0002128">
    <property type="term" value="P:tRNA nucleoside ribose methylation"/>
    <property type="evidence" value="ECO:0007669"/>
    <property type="project" value="TreeGrafter"/>
</dbReference>
<feature type="domain" description="tRNA/rRNA methyltransferase SpoU type" evidence="5">
    <location>
        <begin position="4"/>
        <end position="154"/>
    </location>
</feature>
<proteinExistence type="inferred from homology"/>
<dbReference type="CDD" id="cd18093">
    <property type="entry name" value="SpoU-like_TrmJ"/>
    <property type="match status" value="1"/>
</dbReference>
<keyword evidence="2 6" id="KW-0489">Methyltransferase</keyword>
<dbReference type="PIRSF" id="PIRSF004808">
    <property type="entry name" value="LasT"/>
    <property type="match status" value="1"/>
</dbReference>
<keyword evidence="4" id="KW-0949">S-adenosyl-L-methionine</keyword>
<sequence length="246" mass="27148">MKPVIVLVNPQMGENIGAAARAMLNCGIDELRIVNPRDGWPNERANAMSSGALEMMPPVQVYNTTAEALADCHYTYATTARIRDMVKPVFTAKEAAADCRTRESQGQKCAYLFGAERAGLDNDDVALSHAIITIPVNSDFSSLNLGQGVLLCAYEWFQQKAVKGVPRTATTELEAKEELPAAHAELDNLYRRLEEELRAGHYFRTQEESPAAMRNVKNMLGRAEMTSQEVKSFHGMISALIGKKQK</sequence>
<dbReference type="InterPro" id="IPR001537">
    <property type="entry name" value="SpoU_MeTrfase"/>
</dbReference>
<keyword evidence="3 6" id="KW-0808">Transferase</keyword>
<dbReference type="GO" id="GO:0003723">
    <property type="term" value="F:RNA binding"/>
    <property type="evidence" value="ECO:0007669"/>
    <property type="project" value="InterPro"/>
</dbReference>
<evidence type="ECO:0000256" key="2">
    <source>
        <dbReference type="ARBA" id="ARBA00022603"/>
    </source>
</evidence>
<dbReference type="InterPro" id="IPR029026">
    <property type="entry name" value="tRNA_m1G_MTases_N"/>
</dbReference>
<evidence type="ECO:0000313" key="6">
    <source>
        <dbReference type="EMBL" id="PZQ43746.1"/>
    </source>
</evidence>
<protein>
    <submittedName>
        <fullName evidence="6">rRNA methyltransferase</fullName>
    </submittedName>
</protein>
<dbReference type="SUPFAM" id="SSF75217">
    <property type="entry name" value="alpha/beta knot"/>
    <property type="match status" value="1"/>
</dbReference>